<evidence type="ECO:0000313" key="3">
    <source>
        <dbReference type="Proteomes" id="UP000533953"/>
    </source>
</evidence>
<feature type="domain" description="Siphovirus-type tail component RIFT-related" evidence="1">
    <location>
        <begin position="45"/>
        <end position="117"/>
    </location>
</feature>
<dbReference type="EMBL" id="JAASTX010000009">
    <property type="protein sequence ID" value="MBC1491949.1"/>
    <property type="molecule type" value="Genomic_DNA"/>
</dbReference>
<sequence length="261" mass="30133">MNKMYMYLPETKTTIEVGSDIPLRLLKHRVPSLQTSTDENDLTVSNRVIEADFVFEGVDNTDYYLIQHEIYPLFIREKPYYIYFQRMPSVMYRVLCEPFKTDKFGVNGAGSFTLNFHVQGGYGRSRGTTLSPLTFDTELWQIGMGIPHEDLKYTFKENIFRVYNAGHVTIDPDKKHELIIALKCEGSPRIKNHTTGSLYQFNKAMKYSDKLILKGIKTYLNNDLVSKYSNHKVIKLAVGWNDIEISGCANPEASFDFPFLY</sequence>
<protein>
    <submittedName>
        <fullName evidence="2">Phage tail family protein</fullName>
    </submittedName>
</protein>
<dbReference type="Proteomes" id="UP000533953">
    <property type="component" value="Unassembled WGS sequence"/>
</dbReference>
<reference evidence="2 3" key="1">
    <citation type="submission" date="2020-03" db="EMBL/GenBank/DDBJ databases">
        <title>Soil Listeria distribution.</title>
        <authorList>
            <person name="Liao J."/>
            <person name="Wiedmann M."/>
        </authorList>
    </citation>
    <scope>NUCLEOTIDE SEQUENCE [LARGE SCALE GENOMIC DNA]</scope>
    <source>
        <strain evidence="2 3">FSL L7-1547</strain>
    </source>
</reference>
<proteinExistence type="predicted"/>
<accession>A0A7X0XD05</accession>
<dbReference type="InterPro" id="IPR008841">
    <property type="entry name" value="Siphovirus-type_tail_N"/>
</dbReference>
<dbReference type="AlphaFoldDB" id="A0A7X0XD05"/>
<evidence type="ECO:0000259" key="1">
    <source>
        <dbReference type="Pfam" id="PF05709"/>
    </source>
</evidence>
<gene>
    <name evidence="2" type="ORF">HCI99_08900</name>
</gene>
<name>A0A7X0XD05_9LIST</name>
<dbReference type="Pfam" id="PF05709">
    <property type="entry name" value="Sipho_tail"/>
    <property type="match status" value="1"/>
</dbReference>
<comment type="caution">
    <text evidence="2">The sequence shown here is derived from an EMBL/GenBank/DDBJ whole genome shotgun (WGS) entry which is preliminary data.</text>
</comment>
<evidence type="ECO:0000313" key="2">
    <source>
        <dbReference type="EMBL" id="MBC1491949.1"/>
    </source>
</evidence>
<organism evidence="2 3">
    <name type="scientific">Listeria booriae</name>
    <dbReference type="NCBI Taxonomy" id="1552123"/>
    <lineage>
        <taxon>Bacteria</taxon>
        <taxon>Bacillati</taxon>
        <taxon>Bacillota</taxon>
        <taxon>Bacilli</taxon>
        <taxon>Bacillales</taxon>
        <taxon>Listeriaceae</taxon>
        <taxon>Listeria</taxon>
    </lineage>
</organism>